<accession>A0A1X2GUP0</accession>
<reference evidence="2 3" key="1">
    <citation type="submission" date="2016-07" db="EMBL/GenBank/DDBJ databases">
        <title>Pervasive Adenine N6-methylation of Active Genes in Fungi.</title>
        <authorList>
            <consortium name="DOE Joint Genome Institute"/>
            <person name="Mondo S.J."/>
            <person name="Dannebaum R.O."/>
            <person name="Kuo R.C."/>
            <person name="Labutti K."/>
            <person name="Haridas S."/>
            <person name="Kuo A."/>
            <person name="Salamov A."/>
            <person name="Ahrendt S.R."/>
            <person name="Lipzen A."/>
            <person name="Sullivan W."/>
            <person name="Andreopoulos W.B."/>
            <person name="Clum A."/>
            <person name="Lindquist E."/>
            <person name="Daum C."/>
            <person name="Ramamoorthy G.K."/>
            <person name="Gryganskyi A."/>
            <person name="Culley D."/>
            <person name="Magnuson J.K."/>
            <person name="James T.Y."/>
            <person name="O'Malley M.A."/>
            <person name="Stajich J.E."/>
            <person name="Spatafora J.W."/>
            <person name="Visel A."/>
            <person name="Grigoriev I.V."/>
        </authorList>
    </citation>
    <scope>NUCLEOTIDE SEQUENCE [LARGE SCALE GENOMIC DNA]</scope>
    <source>
        <strain evidence="2 3">NRRL 3301</strain>
    </source>
</reference>
<dbReference type="Gene3D" id="1.20.1280.50">
    <property type="match status" value="1"/>
</dbReference>
<evidence type="ECO:0000313" key="2">
    <source>
        <dbReference type="EMBL" id="ORX61747.1"/>
    </source>
</evidence>
<dbReference type="Proteomes" id="UP000242146">
    <property type="component" value="Unassembled WGS sequence"/>
</dbReference>
<proteinExistence type="predicted"/>
<dbReference type="InterPro" id="IPR001810">
    <property type="entry name" value="F-box_dom"/>
</dbReference>
<dbReference type="Gene3D" id="3.80.10.10">
    <property type="entry name" value="Ribonuclease Inhibitor"/>
    <property type="match status" value="2"/>
</dbReference>
<gene>
    <name evidence="2" type="ORF">DM01DRAFT_1128783</name>
</gene>
<feature type="domain" description="F-box" evidence="1">
    <location>
        <begin position="5"/>
        <end position="50"/>
    </location>
</feature>
<evidence type="ECO:0000313" key="3">
    <source>
        <dbReference type="Proteomes" id="UP000242146"/>
    </source>
</evidence>
<name>A0A1X2GUP0_9FUNG</name>
<dbReference type="EMBL" id="MCGT01000003">
    <property type="protein sequence ID" value="ORX61747.1"/>
    <property type="molecule type" value="Genomic_DNA"/>
</dbReference>
<dbReference type="SUPFAM" id="SSF81383">
    <property type="entry name" value="F-box domain"/>
    <property type="match status" value="1"/>
</dbReference>
<dbReference type="PROSITE" id="PS50181">
    <property type="entry name" value="FBOX"/>
    <property type="match status" value="1"/>
</dbReference>
<dbReference type="SUPFAM" id="SSF52047">
    <property type="entry name" value="RNI-like"/>
    <property type="match status" value="1"/>
</dbReference>
<evidence type="ECO:0000259" key="1">
    <source>
        <dbReference type="PROSITE" id="PS50181"/>
    </source>
</evidence>
<dbReference type="InterPro" id="IPR032675">
    <property type="entry name" value="LRR_dom_sf"/>
</dbReference>
<sequence>MVIIMDCLSRLPTEILEQITSTLQPDDILTMCCVCRDWHSRCLPELYRNVSIDFIGTECTAGILAKHNPSTLKPQGYSTRSLSMSSERTINCKELETIAMACPFITSLHFVDEVFYRTMLDISALRNCGILRSQKYSIGHNGNAKGLPNYSKVILGLQFPPPYNQPLMYCKTAPSVTLAFCELMFQHHPHLKALSMALHLRPLKPELPPLLRILPAGLTDLTLDLGDCRLYTSFVDLIHDSCPQLTSLSLSIENDGILDPFVCSESDVEPINRSLKSFTLKCRELLCLGLWSWVYFLGKRYGQQLSTVHIYNNSRLEHPKTQTESMILDTFIPTFVEQHGATLRSLKMKNLDFSQAFWQSMKLRNHGIDVKLWDVTCLDTKTLYNRSYKEMHFLLDFLKPSIRQLRLSMAKMEGCFDGYAALFGQCPSLEHLHLERADDREVTPLFMLLQHCTRLRHLTLDHCTVGVVESQLSSIHGLRSLTFNRARFTCAEMNQALKYLPRLATFHIGVMSSTILHERSSDPPNAPPAVALTFPNPDMSIHISSIFMINLLDKSYITGTSTMVSARTAHSCDSWIFSRGEVAQVTEEYLQAGLMRQHILAYCLEFICDDLRYLKFKGRVLIKRGSVIPRYPKNTALDTAL</sequence>
<dbReference type="Pfam" id="PF12937">
    <property type="entry name" value="F-box-like"/>
    <property type="match status" value="1"/>
</dbReference>
<keyword evidence="3" id="KW-1185">Reference proteome</keyword>
<protein>
    <recommendedName>
        <fullName evidence="1">F-box domain-containing protein</fullName>
    </recommendedName>
</protein>
<dbReference type="CDD" id="cd09917">
    <property type="entry name" value="F-box_SF"/>
    <property type="match status" value="1"/>
</dbReference>
<dbReference type="InterPro" id="IPR036047">
    <property type="entry name" value="F-box-like_dom_sf"/>
</dbReference>
<dbReference type="SMART" id="SM00256">
    <property type="entry name" value="FBOX"/>
    <property type="match status" value="1"/>
</dbReference>
<dbReference type="AlphaFoldDB" id="A0A1X2GUP0"/>
<comment type="caution">
    <text evidence="2">The sequence shown here is derived from an EMBL/GenBank/DDBJ whole genome shotgun (WGS) entry which is preliminary data.</text>
</comment>
<dbReference type="OrthoDB" id="27842at2759"/>
<organism evidence="2 3">
    <name type="scientific">Hesseltinella vesiculosa</name>
    <dbReference type="NCBI Taxonomy" id="101127"/>
    <lineage>
        <taxon>Eukaryota</taxon>
        <taxon>Fungi</taxon>
        <taxon>Fungi incertae sedis</taxon>
        <taxon>Mucoromycota</taxon>
        <taxon>Mucoromycotina</taxon>
        <taxon>Mucoromycetes</taxon>
        <taxon>Mucorales</taxon>
        <taxon>Cunninghamellaceae</taxon>
        <taxon>Hesseltinella</taxon>
    </lineage>
</organism>